<dbReference type="Gene3D" id="3.40.225.10">
    <property type="entry name" value="Class II aldolase/adducin N-terminal domain"/>
    <property type="match status" value="2"/>
</dbReference>
<evidence type="ECO:0000259" key="3">
    <source>
        <dbReference type="SMART" id="SM01007"/>
    </source>
</evidence>
<dbReference type="AlphaFoldDB" id="A0A942Z6A2"/>
<dbReference type="GO" id="GO:0016832">
    <property type="term" value="F:aldehyde-lyase activity"/>
    <property type="evidence" value="ECO:0007669"/>
    <property type="project" value="TreeGrafter"/>
</dbReference>
<keyword evidence="1" id="KW-0479">Metal-binding</keyword>
<dbReference type="GO" id="GO:0019323">
    <property type="term" value="P:pentose catabolic process"/>
    <property type="evidence" value="ECO:0007669"/>
    <property type="project" value="TreeGrafter"/>
</dbReference>
<dbReference type="Pfam" id="PF00596">
    <property type="entry name" value="Aldolase_II"/>
    <property type="match status" value="2"/>
</dbReference>
<evidence type="ECO:0000256" key="1">
    <source>
        <dbReference type="ARBA" id="ARBA00022723"/>
    </source>
</evidence>
<protein>
    <submittedName>
        <fullName evidence="4">Class II aldolase/adducin family protein</fullName>
    </submittedName>
</protein>
<dbReference type="GO" id="GO:0046872">
    <property type="term" value="F:metal ion binding"/>
    <property type="evidence" value="ECO:0007669"/>
    <property type="project" value="UniProtKB-KW"/>
</dbReference>
<dbReference type="InterPro" id="IPR036409">
    <property type="entry name" value="Aldolase_II/adducin_N_sf"/>
</dbReference>
<dbReference type="InterPro" id="IPR001303">
    <property type="entry name" value="Aldolase_II/adducin_N"/>
</dbReference>
<accession>A0A942Z6A2</accession>
<dbReference type="Proteomes" id="UP000676456">
    <property type="component" value="Unassembled WGS sequence"/>
</dbReference>
<dbReference type="SUPFAM" id="SSF53639">
    <property type="entry name" value="AraD/HMP-PK domain-like"/>
    <property type="match status" value="2"/>
</dbReference>
<dbReference type="SMART" id="SM01007">
    <property type="entry name" value="Aldolase_II"/>
    <property type="match status" value="2"/>
</dbReference>
<proteinExistence type="predicted"/>
<dbReference type="InterPro" id="IPR050197">
    <property type="entry name" value="Aldolase_class_II_sugar_metab"/>
</dbReference>
<comment type="caution">
    <text evidence="4">The sequence shown here is derived from an EMBL/GenBank/DDBJ whole genome shotgun (WGS) entry which is preliminary data.</text>
</comment>
<evidence type="ECO:0000313" key="5">
    <source>
        <dbReference type="Proteomes" id="UP000676456"/>
    </source>
</evidence>
<organism evidence="4 5">
    <name type="scientific">Lederbergia citrea</name>
    <dbReference type="NCBI Taxonomy" id="2833581"/>
    <lineage>
        <taxon>Bacteria</taxon>
        <taxon>Bacillati</taxon>
        <taxon>Bacillota</taxon>
        <taxon>Bacilli</taxon>
        <taxon>Bacillales</taxon>
        <taxon>Bacillaceae</taxon>
        <taxon>Lederbergia</taxon>
    </lineage>
</organism>
<feature type="domain" description="Class II aldolase/adducin N-terminal" evidence="3">
    <location>
        <begin position="231"/>
        <end position="404"/>
    </location>
</feature>
<dbReference type="GO" id="GO:0005829">
    <property type="term" value="C:cytosol"/>
    <property type="evidence" value="ECO:0007669"/>
    <property type="project" value="TreeGrafter"/>
</dbReference>
<dbReference type="RefSeq" id="WP_213099306.1">
    <property type="nucleotide sequence ID" value="NZ_JAGYPN010000003.1"/>
</dbReference>
<reference evidence="4 5" key="1">
    <citation type="submission" date="2021-05" db="EMBL/GenBank/DDBJ databases">
        <title>Novel Bacillus species.</title>
        <authorList>
            <person name="Liu G."/>
        </authorList>
    </citation>
    <scope>NUCLEOTIDE SEQUENCE [LARGE SCALE GENOMIC DNA]</scope>
    <source>
        <strain evidence="4 5">FJAT-49682</strain>
    </source>
</reference>
<name>A0A942Z6A2_9BACI</name>
<dbReference type="PANTHER" id="PTHR22789:SF0">
    <property type="entry name" value="3-OXO-TETRONATE 4-PHOSPHATE DECARBOXYLASE-RELATED"/>
    <property type="match status" value="1"/>
</dbReference>
<evidence type="ECO:0000313" key="4">
    <source>
        <dbReference type="EMBL" id="MBS4224280.1"/>
    </source>
</evidence>
<dbReference type="EMBL" id="JAGYPN010000003">
    <property type="protein sequence ID" value="MBS4224280.1"/>
    <property type="molecule type" value="Genomic_DNA"/>
</dbReference>
<keyword evidence="5" id="KW-1185">Reference proteome</keyword>
<feature type="domain" description="Class II aldolase/adducin N-terminal" evidence="3">
    <location>
        <begin position="10"/>
        <end position="187"/>
    </location>
</feature>
<evidence type="ECO:0000256" key="2">
    <source>
        <dbReference type="ARBA" id="ARBA00023239"/>
    </source>
</evidence>
<dbReference type="PANTHER" id="PTHR22789">
    <property type="entry name" value="FUCULOSE PHOSPHATE ALDOLASE"/>
    <property type="match status" value="1"/>
</dbReference>
<sequence length="432" mass="48136">MNVDSIHPADQLVTIMDRIYQYGMTTISGGNLSIKDEDGDLWITPSGVDKGALKRKDIMCVKKDGSIEGIHKPSVELPFHQGIYDARPDIKAIVHAHPPALVSFSMARKGPNYKLTPHAFTNIAGQIEIAAYAIPGSEKLKANIAKEFAKGGDAVILENHGIVVGKNNIFDAFALFETLEDVAYLEINARKLGVPRELSRENLQMVTSYRPNELEEFTVTNRTMEEIEARAEMCNLIQRLYSRQLFISTAGSFSTRLSDGSIMITPYKKDRKNIEADDLVLIKNHCREQGKTPCDLYELHTKIYEKHPEVTSIIVANPRYLMAFAVTDVDYDTHIIPEAYIVLRDIHKVPFGIGKGHHEMIVGKLAKDNPVLLVENGYAVITANSLLSSFDMLEVAEYSAKALVFSKEVGEVINISEEEIAEIIDGFNLVTQ</sequence>
<keyword evidence="2" id="KW-0456">Lyase</keyword>
<gene>
    <name evidence="4" type="ORF">KHA91_16285</name>
</gene>